<dbReference type="AlphaFoldDB" id="A0AAP0IHW9"/>
<dbReference type="Proteomes" id="UP001420932">
    <property type="component" value="Unassembled WGS sequence"/>
</dbReference>
<evidence type="ECO:0000313" key="2">
    <source>
        <dbReference type="Proteomes" id="UP001420932"/>
    </source>
</evidence>
<name>A0AAP0IHW9_9MAGN</name>
<protein>
    <submittedName>
        <fullName evidence="1">Uncharacterized protein</fullName>
    </submittedName>
</protein>
<proteinExistence type="predicted"/>
<evidence type="ECO:0000313" key="1">
    <source>
        <dbReference type="EMBL" id="KAK9115455.1"/>
    </source>
</evidence>
<dbReference type="EMBL" id="JBBNAF010000009">
    <property type="protein sequence ID" value="KAK9115455.1"/>
    <property type="molecule type" value="Genomic_DNA"/>
</dbReference>
<gene>
    <name evidence="1" type="ORF">Syun_022252</name>
</gene>
<reference evidence="1 2" key="1">
    <citation type="submission" date="2024-01" db="EMBL/GenBank/DDBJ databases">
        <title>Genome assemblies of Stephania.</title>
        <authorList>
            <person name="Yang L."/>
        </authorList>
    </citation>
    <scope>NUCLEOTIDE SEQUENCE [LARGE SCALE GENOMIC DNA]</scope>
    <source>
        <strain evidence="1">YNDBR</strain>
        <tissue evidence="1">Leaf</tissue>
    </source>
</reference>
<organism evidence="1 2">
    <name type="scientific">Stephania yunnanensis</name>
    <dbReference type="NCBI Taxonomy" id="152371"/>
    <lineage>
        <taxon>Eukaryota</taxon>
        <taxon>Viridiplantae</taxon>
        <taxon>Streptophyta</taxon>
        <taxon>Embryophyta</taxon>
        <taxon>Tracheophyta</taxon>
        <taxon>Spermatophyta</taxon>
        <taxon>Magnoliopsida</taxon>
        <taxon>Ranunculales</taxon>
        <taxon>Menispermaceae</taxon>
        <taxon>Menispermoideae</taxon>
        <taxon>Cissampelideae</taxon>
        <taxon>Stephania</taxon>
    </lineage>
</organism>
<keyword evidence="2" id="KW-1185">Reference proteome</keyword>
<sequence>MDDLDDLLKGTSLDDSFYAQQFSDLDFEELFPGKASGGADASTNRDMDMMECQFDEGAPHWHPPS</sequence>
<accession>A0AAP0IHW9</accession>
<comment type="caution">
    <text evidence="1">The sequence shown here is derived from an EMBL/GenBank/DDBJ whole genome shotgun (WGS) entry which is preliminary data.</text>
</comment>